<dbReference type="OrthoDB" id="3348811at2759"/>
<keyword evidence="1" id="KW-0732">Signal</keyword>
<protein>
    <submittedName>
        <fullName evidence="2">Uncharacterized protein</fullName>
    </submittedName>
</protein>
<feature type="chain" id="PRO_5002177445" evidence="1">
    <location>
        <begin position="22"/>
        <end position="168"/>
    </location>
</feature>
<dbReference type="HOGENOM" id="CLU_1587699_0_0_1"/>
<evidence type="ECO:0000313" key="3">
    <source>
        <dbReference type="Proteomes" id="UP000054248"/>
    </source>
</evidence>
<evidence type="ECO:0000256" key="1">
    <source>
        <dbReference type="SAM" id="SignalP"/>
    </source>
</evidence>
<dbReference type="EMBL" id="KN823052">
    <property type="protein sequence ID" value="KIO24874.1"/>
    <property type="molecule type" value="Genomic_DNA"/>
</dbReference>
<evidence type="ECO:0000313" key="2">
    <source>
        <dbReference type="EMBL" id="KIO24874.1"/>
    </source>
</evidence>
<reference evidence="2 3" key="1">
    <citation type="submission" date="2014-04" db="EMBL/GenBank/DDBJ databases">
        <authorList>
            <consortium name="DOE Joint Genome Institute"/>
            <person name="Kuo A."/>
            <person name="Girlanda M."/>
            <person name="Perotto S."/>
            <person name="Kohler A."/>
            <person name="Nagy L.G."/>
            <person name="Floudas D."/>
            <person name="Copeland A."/>
            <person name="Barry K.W."/>
            <person name="Cichocki N."/>
            <person name="Veneault-Fourrey C."/>
            <person name="LaButti K."/>
            <person name="Lindquist E.A."/>
            <person name="Lipzen A."/>
            <person name="Lundell T."/>
            <person name="Morin E."/>
            <person name="Murat C."/>
            <person name="Sun H."/>
            <person name="Tunlid A."/>
            <person name="Henrissat B."/>
            <person name="Grigoriev I.V."/>
            <person name="Hibbett D.S."/>
            <person name="Martin F."/>
            <person name="Nordberg H.P."/>
            <person name="Cantor M.N."/>
            <person name="Hua S.X."/>
        </authorList>
    </citation>
    <scope>NUCLEOTIDE SEQUENCE [LARGE SCALE GENOMIC DNA]</scope>
    <source>
        <strain evidence="2 3">MUT 4182</strain>
    </source>
</reference>
<feature type="signal peptide" evidence="1">
    <location>
        <begin position="1"/>
        <end position="21"/>
    </location>
</feature>
<name>A0A0C3QGX9_9AGAM</name>
<dbReference type="AlphaFoldDB" id="A0A0C3QGX9"/>
<accession>A0A0C3QGX9</accession>
<reference evidence="3" key="2">
    <citation type="submission" date="2015-01" db="EMBL/GenBank/DDBJ databases">
        <title>Evolutionary Origins and Diversification of the Mycorrhizal Mutualists.</title>
        <authorList>
            <consortium name="DOE Joint Genome Institute"/>
            <consortium name="Mycorrhizal Genomics Consortium"/>
            <person name="Kohler A."/>
            <person name="Kuo A."/>
            <person name="Nagy L.G."/>
            <person name="Floudas D."/>
            <person name="Copeland A."/>
            <person name="Barry K.W."/>
            <person name="Cichocki N."/>
            <person name="Veneault-Fourrey C."/>
            <person name="LaButti K."/>
            <person name="Lindquist E.A."/>
            <person name="Lipzen A."/>
            <person name="Lundell T."/>
            <person name="Morin E."/>
            <person name="Murat C."/>
            <person name="Riley R."/>
            <person name="Ohm R."/>
            <person name="Sun H."/>
            <person name="Tunlid A."/>
            <person name="Henrissat B."/>
            <person name="Grigoriev I.V."/>
            <person name="Hibbett D.S."/>
            <person name="Martin F."/>
        </authorList>
    </citation>
    <scope>NUCLEOTIDE SEQUENCE [LARGE SCALE GENOMIC DNA]</scope>
    <source>
        <strain evidence="3">MUT 4182</strain>
    </source>
</reference>
<sequence>MFFSKIVAVFAVAVAAVTVGARPLPLPLQKAGLVQRGEQVVRNMEQVVGAVTIIEKRQGNVNTVPAEIPTQSKNGVIEPFQGGDVTKRAVPVEVASKSDGAEIVPFNSKRQVDVQDAVMSDGGDIIPFKNTGKRDVAPEAEVEKRGPKINTFPTWIAARSDGGAIVAF</sequence>
<gene>
    <name evidence="2" type="ORF">M407DRAFT_244268</name>
</gene>
<organism evidence="2 3">
    <name type="scientific">Tulasnella calospora MUT 4182</name>
    <dbReference type="NCBI Taxonomy" id="1051891"/>
    <lineage>
        <taxon>Eukaryota</taxon>
        <taxon>Fungi</taxon>
        <taxon>Dikarya</taxon>
        <taxon>Basidiomycota</taxon>
        <taxon>Agaricomycotina</taxon>
        <taxon>Agaricomycetes</taxon>
        <taxon>Cantharellales</taxon>
        <taxon>Tulasnellaceae</taxon>
        <taxon>Tulasnella</taxon>
    </lineage>
</organism>
<dbReference type="Proteomes" id="UP000054248">
    <property type="component" value="Unassembled WGS sequence"/>
</dbReference>
<proteinExistence type="predicted"/>
<keyword evidence="3" id="KW-1185">Reference proteome</keyword>